<reference evidence="2" key="2">
    <citation type="submission" date="2023-06" db="EMBL/GenBank/DDBJ databases">
        <authorList>
            <consortium name="Lawrence Berkeley National Laboratory"/>
            <person name="Mondo S.J."/>
            <person name="Hensen N."/>
            <person name="Bonometti L."/>
            <person name="Westerberg I."/>
            <person name="Brannstrom I.O."/>
            <person name="Guillou S."/>
            <person name="Cros-Aarteil S."/>
            <person name="Calhoun S."/>
            <person name="Haridas S."/>
            <person name="Kuo A."/>
            <person name="Pangilinan J."/>
            <person name="Riley R."/>
            <person name="Labutti K."/>
            <person name="Andreopoulos B."/>
            <person name="Lipzen A."/>
            <person name="Chen C."/>
            <person name="Yanf M."/>
            <person name="Daum C."/>
            <person name="Ng V."/>
            <person name="Clum A."/>
            <person name="Steindorff A."/>
            <person name="Ohm R."/>
            <person name="Martin F."/>
            <person name="Silar P."/>
            <person name="Natvig D."/>
            <person name="Lalanne C."/>
            <person name="Gautier V."/>
            <person name="Ament-Velasquez S.L."/>
            <person name="Kruys A."/>
            <person name="Hutchinson M.I."/>
            <person name="Powell A.J."/>
            <person name="Barry K."/>
            <person name="Miller A.N."/>
            <person name="Grigoriev I.V."/>
            <person name="Debuchy R."/>
            <person name="Gladieux P."/>
            <person name="Thoren M.H."/>
            <person name="Johannesson H."/>
        </authorList>
    </citation>
    <scope>NUCLEOTIDE SEQUENCE</scope>
    <source>
        <strain evidence="2">PSN324</strain>
    </source>
</reference>
<feature type="compositionally biased region" description="Basic and acidic residues" evidence="1">
    <location>
        <begin position="17"/>
        <end position="32"/>
    </location>
</feature>
<feature type="compositionally biased region" description="Low complexity" evidence="1">
    <location>
        <begin position="428"/>
        <end position="439"/>
    </location>
</feature>
<feature type="region of interest" description="Disordered" evidence="1">
    <location>
        <begin position="602"/>
        <end position="662"/>
    </location>
</feature>
<sequence>MVSFFGLKLSNKKKKSESKFDTKEAQGPKHIETTGVVNGSIRSVSRAGTSQGATSPYALADTHNLAASSMFDLGNVPSAHCDTPNSLHLRPNASEMNLRTRFGENNGSMASLGMPTSSFVSRPGTSSGKNKPWVDPLDVHFMRTTPTTEQAGEGSTFGKEADSIVNGVMNSVNKQEEQKPKDQELEKEAQRQQETARLELERLERQKSTETIVASKAPPQPQPHAQIPSDSQSELHLEAQAEPGLSQSGMGSPTSPGPIFRGHLDQRPSSRSGMRGNGPSPVHQGPPPTGPPTHSLPQPPGQGKSRQSPHPPSNEGFNGRPEGPSAGPHIIGHGPGSPYSRTNGTPDPYSSRGRPGPGPHGPHSHGPQSPQFHGHGPPRGPPQGPARHGSPSHGPPRHGSPSQRSPYGPPQGPLRHGSPSQWNGAHGSPSSYSLRSPPSQGQPHGRGPHLRGPISAGTSPQTFKAYKPYRPELSHSVGPNSPASESHARQAQGNSSEELDPNDGPQQPSVDDVPDTPATEQGPPVPLISSLTSPTASTSASTARSSVNDDFMNQPAPQAVIRDVTAKRDTLSALNTPRQHSLSMKIEELEKSLLRQQAAEVEQMPLVQSPEQVDRRISGTSSCYSNEAEDRDRDNNDNDDDDDDEPILSIQPAPLRIPTPIGAPLAVSASDLQSPLEKLGAFGVPDDAEISPSSRTHTPSQVRYPNWRPEPNKSLPTPTSDTGRPSRLVDTGFKFDFGPGISTPLTPDSSNWPLPSPTTERGPFSGPGSLTIHTGQNESSDAAKFARANVPPPLNLEFNFSPDASSRDPTLGKAAADMLTPPLQSAPPTIALNDGRPSTSSGLAASPSFISKFPELMREDDAASFMGIGMARGPSIRETRRPGTSSSHYRMVDSFGTGFI</sequence>
<feature type="region of interest" description="Disordered" evidence="1">
    <location>
        <begin position="174"/>
        <end position="564"/>
    </location>
</feature>
<reference evidence="2" key="1">
    <citation type="journal article" date="2023" name="Mol. Phylogenet. Evol.">
        <title>Genome-scale phylogeny and comparative genomics of the fungal order Sordariales.</title>
        <authorList>
            <person name="Hensen N."/>
            <person name="Bonometti L."/>
            <person name="Westerberg I."/>
            <person name="Brannstrom I.O."/>
            <person name="Guillou S."/>
            <person name="Cros-Aarteil S."/>
            <person name="Calhoun S."/>
            <person name="Haridas S."/>
            <person name="Kuo A."/>
            <person name="Mondo S."/>
            <person name="Pangilinan J."/>
            <person name="Riley R."/>
            <person name="LaButti K."/>
            <person name="Andreopoulos B."/>
            <person name="Lipzen A."/>
            <person name="Chen C."/>
            <person name="Yan M."/>
            <person name="Daum C."/>
            <person name="Ng V."/>
            <person name="Clum A."/>
            <person name="Steindorff A."/>
            <person name="Ohm R.A."/>
            <person name="Martin F."/>
            <person name="Silar P."/>
            <person name="Natvig D.O."/>
            <person name="Lalanne C."/>
            <person name="Gautier V."/>
            <person name="Ament-Velasquez S.L."/>
            <person name="Kruys A."/>
            <person name="Hutchinson M.I."/>
            <person name="Powell A.J."/>
            <person name="Barry K."/>
            <person name="Miller A.N."/>
            <person name="Grigoriev I.V."/>
            <person name="Debuchy R."/>
            <person name="Gladieux P."/>
            <person name="Hiltunen Thoren M."/>
            <person name="Johannesson H."/>
        </authorList>
    </citation>
    <scope>NUCLEOTIDE SEQUENCE</scope>
    <source>
        <strain evidence="2">PSN324</strain>
    </source>
</reference>
<feature type="compositionally biased region" description="Polar residues" evidence="1">
    <location>
        <begin position="743"/>
        <end position="759"/>
    </location>
</feature>
<feature type="compositionally biased region" description="Polar residues" evidence="1">
    <location>
        <begin position="245"/>
        <end position="254"/>
    </location>
</feature>
<evidence type="ECO:0000256" key="1">
    <source>
        <dbReference type="SAM" id="MobiDB-lite"/>
    </source>
</evidence>
<organism evidence="2 3">
    <name type="scientific">Cladorrhinum samala</name>
    <dbReference type="NCBI Taxonomy" id="585594"/>
    <lineage>
        <taxon>Eukaryota</taxon>
        <taxon>Fungi</taxon>
        <taxon>Dikarya</taxon>
        <taxon>Ascomycota</taxon>
        <taxon>Pezizomycotina</taxon>
        <taxon>Sordariomycetes</taxon>
        <taxon>Sordariomycetidae</taxon>
        <taxon>Sordariales</taxon>
        <taxon>Podosporaceae</taxon>
        <taxon>Cladorrhinum</taxon>
    </lineage>
</organism>
<feature type="compositionally biased region" description="Basic and acidic residues" evidence="1">
    <location>
        <begin position="174"/>
        <end position="208"/>
    </location>
</feature>
<feature type="compositionally biased region" description="Low complexity" evidence="1">
    <location>
        <begin position="529"/>
        <end position="546"/>
    </location>
</feature>
<feature type="region of interest" description="Disordered" evidence="1">
    <location>
        <begin position="819"/>
        <end position="846"/>
    </location>
</feature>
<feature type="region of interest" description="Disordered" evidence="1">
    <location>
        <begin position="1"/>
        <end position="37"/>
    </location>
</feature>
<dbReference type="EMBL" id="MU865024">
    <property type="protein sequence ID" value="KAK4459927.1"/>
    <property type="molecule type" value="Genomic_DNA"/>
</dbReference>
<feature type="compositionally biased region" description="Polar residues" evidence="1">
    <location>
        <begin position="477"/>
        <end position="496"/>
    </location>
</feature>
<name>A0AAV9HHF2_9PEZI</name>
<accession>A0AAV9HHF2</accession>
<feature type="compositionally biased region" description="Low complexity" evidence="1">
    <location>
        <begin position="364"/>
        <end position="375"/>
    </location>
</feature>
<dbReference type="Proteomes" id="UP001321749">
    <property type="component" value="Unassembled WGS sequence"/>
</dbReference>
<comment type="caution">
    <text evidence="2">The sequence shown here is derived from an EMBL/GenBank/DDBJ whole genome shotgun (WGS) entry which is preliminary data.</text>
</comment>
<feature type="compositionally biased region" description="Polar residues" evidence="1">
    <location>
        <begin position="691"/>
        <end position="703"/>
    </location>
</feature>
<proteinExistence type="predicted"/>
<feature type="compositionally biased region" description="Polar residues" evidence="1">
    <location>
        <begin position="714"/>
        <end position="723"/>
    </location>
</feature>
<keyword evidence="3" id="KW-1185">Reference proteome</keyword>
<evidence type="ECO:0000313" key="3">
    <source>
        <dbReference type="Proteomes" id="UP001321749"/>
    </source>
</evidence>
<feature type="compositionally biased region" description="Low complexity" evidence="1">
    <location>
        <begin position="323"/>
        <end position="338"/>
    </location>
</feature>
<protein>
    <submittedName>
        <fullName evidence="2">Uncharacterized protein</fullName>
    </submittedName>
</protein>
<feature type="compositionally biased region" description="Low complexity" evidence="1">
    <location>
        <begin position="385"/>
        <end position="402"/>
    </location>
</feature>
<dbReference type="AlphaFoldDB" id="A0AAV9HHF2"/>
<feature type="compositionally biased region" description="Acidic residues" evidence="1">
    <location>
        <begin position="637"/>
        <end position="646"/>
    </location>
</feature>
<gene>
    <name evidence="2" type="ORF">QBC42DRAFT_348461</name>
</gene>
<feature type="region of interest" description="Disordered" evidence="1">
    <location>
        <begin position="678"/>
        <end position="775"/>
    </location>
</feature>
<evidence type="ECO:0000313" key="2">
    <source>
        <dbReference type="EMBL" id="KAK4459927.1"/>
    </source>
</evidence>